<dbReference type="AlphaFoldDB" id="A0A409VRY0"/>
<dbReference type="CDD" id="cd06464">
    <property type="entry name" value="ACD_sHsps-like"/>
    <property type="match status" value="1"/>
</dbReference>
<dbReference type="InterPro" id="IPR008978">
    <property type="entry name" value="HSP20-like_chaperone"/>
</dbReference>
<accession>A0A409VRY0</accession>
<evidence type="ECO:0000313" key="6">
    <source>
        <dbReference type="Proteomes" id="UP000284706"/>
    </source>
</evidence>
<dbReference type="STRING" id="231916.A0A409VRY0"/>
<evidence type="ECO:0000256" key="1">
    <source>
        <dbReference type="ARBA" id="ARBA00023016"/>
    </source>
</evidence>
<dbReference type="EMBL" id="NHYE01005582">
    <property type="protein sequence ID" value="PPQ69040.1"/>
    <property type="molecule type" value="Genomic_DNA"/>
</dbReference>
<evidence type="ECO:0000259" key="4">
    <source>
        <dbReference type="PROSITE" id="PS01031"/>
    </source>
</evidence>
<dbReference type="SUPFAM" id="SSF49764">
    <property type="entry name" value="HSP20-like chaperones"/>
    <property type="match status" value="1"/>
</dbReference>
<sequence length="204" mass="22000">MSRKILPKPHGASITSTRTGRVAFLSVTDAQAFKASKHPVFVAAVNRAANVKVLAAIKSGKLRPGPLSPRHNGGSASYVPSVDLVDDPSSDNITAVFELPGIPDNEISLQIREGQLVVSGERKAPHSLNRMIRYPIQNLRYGRFSRSIGVPEGTQESDVQAALDDGMLTVTWPRSPLARPPYPIPDVPLPTACEGEVMYVGRRA</sequence>
<comment type="caution">
    <text evidence="5">The sequence shown here is derived from an EMBL/GenBank/DDBJ whole genome shotgun (WGS) entry which is preliminary data.</text>
</comment>
<gene>
    <name evidence="5" type="ORF">CVT26_003749</name>
</gene>
<keyword evidence="6" id="KW-1185">Reference proteome</keyword>
<dbReference type="Pfam" id="PF00011">
    <property type="entry name" value="HSP20"/>
    <property type="match status" value="1"/>
</dbReference>
<comment type="similarity">
    <text evidence="2 3">Belongs to the small heat shock protein (HSP20) family.</text>
</comment>
<evidence type="ECO:0000256" key="3">
    <source>
        <dbReference type="RuleBase" id="RU003616"/>
    </source>
</evidence>
<evidence type="ECO:0000313" key="5">
    <source>
        <dbReference type="EMBL" id="PPQ69040.1"/>
    </source>
</evidence>
<organism evidence="5 6">
    <name type="scientific">Gymnopilus dilepis</name>
    <dbReference type="NCBI Taxonomy" id="231916"/>
    <lineage>
        <taxon>Eukaryota</taxon>
        <taxon>Fungi</taxon>
        <taxon>Dikarya</taxon>
        <taxon>Basidiomycota</taxon>
        <taxon>Agaricomycotina</taxon>
        <taxon>Agaricomycetes</taxon>
        <taxon>Agaricomycetidae</taxon>
        <taxon>Agaricales</taxon>
        <taxon>Agaricineae</taxon>
        <taxon>Hymenogastraceae</taxon>
        <taxon>Gymnopilus</taxon>
    </lineage>
</organism>
<dbReference type="Gene3D" id="2.60.40.790">
    <property type="match status" value="1"/>
</dbReference>
<dbReference type="Proteomes" id="UP000284706">
    <property type="component" value="Unassembled WGS sequence"/>
</dbReference>
<evidence type="ECO:0000256" key="2">
    <source>
        <dbReference type="PROSITE-ProRule" id="PRU00285"/>
    </source>
</evidence>
<protein>
    <recommendedName>
        <fullName evidence="4">SHSP domain-containing protein</fullName>
    </recommendedName>
</protein>
<name>A0A409VRY0_9AGAR</name>
<dbReference type="InParanoid" id="A0A409VRY0"/>
<keyword evidence="1" id="KW-0346">Stress response</keyword>
<dbReference type="PANTHER" id="PTHR11527">
    <property type="entry name" value="HEAT-SHOCK PROTEIN 20 FAMILY MEMBER"/>
    <property type="match status" value="1"/>
</dbReference>
<dbReference type="PROSITE" id="PS01031">
    <property type="entry name" value="SHSP"/>
    <property type="match status" value="1"/>
</dbReference>
<dbReference type="InterPro" id="IPR031107">
    <property type="entry name" value="Small_HSP"/>
</dbReference>
<dbReference type="OrthoDB" id="1431247at2759"/>
<proteinExistence type="inferred from homology"/>
<reference evidence="5 6" key="1">
    <citation type="journal article" date="2018" name="Evol. Lett.">
        <title>Horizontal gene cluster transfer increased hallucinogenic mushroom diversity.</title>
        <authorList>
            <person name="Reynolds H.T."/>
            <person name="Vijayakumar V."/>
            <person name="Gluck-Thaler E."/>
            <person name="Korotkin H.B."/>
            <person name="Matheny P.B."/>
            <person name="Slot J.C."/>
        </authorList>
    </citation>
    <scope>NUCLEOTIDE SEQUENCE [LARGE SCALE GENOMIC DNA]</scope>
    <source>
        <strain evidence="5 6">SRW20</strain>
    </source>
</reference>
<feature type="domain" description="SHSP" evidence="4">
    <location>
        <begin position="73"/>
        <end position="190"/>
    </location>
</feature>
<dbReference type="InterPro" id="IPR002068">
    <property type="entry name" value="A-crystallin/Hsp20_dom"/>
</dbReference>